<reference evidence="2" key="1">
    <citation type="submission" date="2023-03" db="EMBL/GenBank/DDBJ databases">
        <title>Massive genome expansion in bonnet fungi (Mycena s.s.) driven by repeated elements and novel gene families across ecological guilds.</title>
        <authorList>
            <consortium name="Lawrence Berkeley National Laboratory"/>
            <person name="Harder C.B."/>
            <person name="Miyauchi S."/>
            <person name="Viragh M."/>
            <person name="Kuo A."/>
            <person name="Thoen E."/>
            <person name="Andreopoulos B."/>
            <person name="Lu D."/>
            <person name="Skrede I."/>
            <person name="Drula E."/>
            <person name="Henrissat B."/>
            <person name="Morin E."/>
            <person name="Kohler A."/>
            <person name="Barry K."/>
            <person name="LaButti K."/>
            <person name="Morin E."/>
            <person name="Salamov A."/>
            <person name="Lipzen A."/>
            <person name="Mereny Z."/>
            <person name="Hegedus B."/>
            <person name="Baldrian P."/>
            <person name="Stursova M."/>
            <person name="Weitz H."/>
            <person name="Taylor A."/>
            <person name="Grigoriev I.V."/>
            <person name="Nagy L.G."/>
            <person name="Martin F."/>
            <person name="Kauserud H."/>
        </authorList>
    </citation>
    <scope>NUCLEOTIDE SEQUENCE</scope>
    <source>
        <strain evidence="2">CBHHK182m</strain>
    </source>
</reference>
<keyword evidence="1" id="KW-0732">Signal</keyword>
<comment type="caution">
    <text evidence="2">The sequence shown here is derived from an EMBL/GenBank/DDBJ whole genome shotgun (WGS) entry which is preliminary data.</text>
</comment>
<dbReference type="EMBL" id="JARKIB010000087">
    <property type="protein sequence ID" value="KAJ7744371.1"/>
    <property type="molecule type" value="Genomic_DNA"/>
</dbReference>
<name>A0AAD7IM23_9AGAR</name>
<evidence type="ECO:0000256" key="1">
    <source>
        <dbReference type="SAM" id="SignalP"/>
    </source>
</evidence>
<evidence type="ECO:0000313" key="3">
    <source>
        <dbReference type="Proteomes" id="UP001215598"/>
    </source>
</evidence>
<sequence length="148" mass="16221">MNVLLILWAIYISSFSFAEVLRPRRDSICGEVCYISAVFGDPCSGRCGTCAPIYGDRHYASGATVHEAHCTECNPSTAKCPSEKPYCQLEGHRKYHTCVQCRNNGDCASDFCFRTECAKPCKANADCQKRTPASPICDAAQVAPRVLL</sequence>
<dbReference type="AlphaFoldDB" id="A0AAD7IM23"/>
<feature type="chain" id="PRO_5042226893" evidence="1">
    <location>
        <begin position="19"/>
        <end position="148"/>
    </location>
</feature>
<proteinExistence type="predicted"/>
<organism evidence="2 3">
    <name type="scientific">Mycena metata</name>
    <dbReference type="NCBI Taxonomy" id="1033252"/>
    <lineage>
        <taxon>Eukaryota</taxon>
        <taxon>Fungi</taxon>
        <taxon>Dikarya</taxon>
        <taxon>Basidiomycota</taxon>
        <taxon>Agaricomycotina</taxon>
        <taxon>Agaricomycetes</taxon>
        <taxon>Agaricomycetidae</taxon>
        <taxon>Agaricales</taxon>
        <taxon>Marasmiineae</taxon>
        <taxon>Mycenaceae</taxon>
        <taxon>Mycena</taxon>
    </lineage>
</organism>
<protein>
    <submittedName>
        <fullName evidence="2">Uncharacterized protein</fullName>
    </submittedName>
</protein>
<feature type="signal peptide" evidence="1">
    <location>
        <begin position="1"/>
        <end position="18"/>
    </location>
</feature>
<evidence type="ECO:0000313" key="2">
    <source>
        <dbReference type="EMBL" id="KAJ7744371.1"/>
    </source>
</evidence>
<dbReference type="Proteomes" id="UP001215598">
    <property type="component" value="Unassembled WGS sequence"/>
</dbReference>
<keyword evidence="3" id="KW-1185">Reference proteome</keyword>
<gene>
    <name evidence="2" type="ORF">B0H16DRAFT_991428</name>
</gene>
<accession>A0AAD7IM23</accession>